<proteinExistence type="predicted"/>
<feature type="non-terminal residue" evidence="1">
    <location>
        <position position="1"/>
    </location>
</feature>
<evidence type="ECO:0000313" key="2">
    <source>
        <dbReference type="Proteomes" id="UP000805193"/>
    </source>
</evidence>
<sequence length="1029" mass="111799">DLSHNNLSNLDAIGVQQVPSLRQLKISHNHLIEIPDLGNLQHLGELHLAHNEIQSLGQNLLKYPSLRSLDLSFNKITVIPMGVFTNSSRLLQLSLNSNKVSSVEKGSLDNLTSLETLRLNKNHLVTIPKDLFLKLQALKQLELNKNRIRAIEGLSFKGLESLESLSLRRNSISHLSDGAFYYLGKIQNLNLDFNNITVVTKGWLYGLSALKLLDLTSNKLQAITTSTFSKAESLRFLYLGHNMVSYIEEGAFKHLNHLKTLHLDHNEISWTMEDTNGPFLGLSSLVQLTLSDNSIKSLTPRAFAGLGRLQSLDLSGNPVATIHQSTFAPLRRRLTNLKLDSGSLLCDCNLRWLPAWIVSMGFQGKVQVRCGHPLPLQGRLVLDVGSENFTCDDFPKPQILESPETQIALKGQNITLVCRAATASSSTLEFQWRKEQKLLSSVEMELHASAEPNGVTVYTSHLHLRNIQDKDEGRYQCVIRNQFGSVYSNQSHISVYVFPTFVRTPANVTVRAGGTARLECGAQGQPTPTVAWQKDGGDDFPAARERRMHVMPTDDVFFVVGLKAADSGVYTCTAHNPAGMVRASATLTVLEAPAFVRPMKSKQVHAGDSALLECMSSGSPRPKLSWLKDGEPLVPTERHFFAADAQLLVIMESRPSDSGQYACEMANTLGVERGLSVLRVLPAKSPLGPIGSDTDGMTTGIVVIVVVLCIVGTSLVWVLIIYKTRKRQRRDCGAATPPSGHPSAARPEHEPFLTAGARIDIEASAHDLCTDTGSERSSSKESGHRSTEDLASQVDNSSQVFMLGSNRASYFMRDQRDDSLSSTSSSNQQTPPTSRGVSSFRPRTGLSSLQTTPRRLLRHPVVLVHGAPPPPAAAPSPGAGVDGTRRCLSEGVLLARASPDRRRARRGSSASSESSGTAGGSSDERDSGFSTFPRSVRSWSSASLHCRLRPREVVNGSSSMATVSGGDSQRSCSLTSASVSQQDVGSAPAVAEPATVYETLSPGRRRKIPVEVGRKRLPGQPAHAAAETV</sequence>
<keyword evidence="2" id="KW-1185">Reference proteome</keyword>
<evidence type="ECO:0000313" key="1">
    <source>
        <dbReference type="EMBL" id="KAG0442916.1"/>
    </source>
</evidence>
<gene>
    <name evidence="1" type="ORF">HPB47_015488</name>
</gene>
<accession>A0AC60QWX1</accession>
<reference evidence="1 2" key="1">
    <citation type="journal article" date="2020" name="Cell">
        <title>Large-Scale Comparative Analyses of Tick Genomes Elucidate Their Genetic Diversity and Vector Capacities.</title>
        <authorList>
            <consortium name="Tick Genome and Microbiome Consortium (TIGMIC)"/>
            <person name="Jia N."/>
            <person name="Wang J."/>
            <person name="Shi W."/>
            <person name="Du L."/>
            <person name="Sun Y."/>
            <person name="Zhan W."/>
            <person name="Jiang J.F."/>
            <person name="Wang Q."/>
            <person name="Zhang B."/>
            <person name="Ji P."/>
            <person name="Bell-Sakyi L."/>
            <person name="Cui X.M."/>
            <person name="Yuan T.T."/>
            <person name="Jiang B.G."/>
            <person name="Yang W.F."/>
            <person name="Lam T.T."/>
            <person name="Chang Q.C."/>
            <person name="Ding S.J."/>
            <person name="Wang X.J."/>
            <person name="Zhu J.G."/>
            <person name="Ruan X.D."/>
            <person name="Zhao L."/>
            <person name="Wei J.T."/>
            <person name="Ye R.Z."/>
            <person name="Que T.C."/>
            <person name="Du C.H."/>
            <person name="Zhou Y.H."/>
            <person name="Cheng J.X."/>
            <person name="Dai P.F."/>
            <person name="Guo W.B."/>
            <person name="Han X.H."/>
            <person name="Huang E.J."/>
            <person name="Li L.F."/>
            <person name="Wei W."/>
            <person name="Gao Y.C."/>
            <person name="Liu J.Z."/>
            <person name="Shao H.Z."/>
            <person name="Wang X."/>
            <person name="Wang C.C."/>
            <person name="Yang T.C."/>
            <person name="Huo Q.B."/>
            <person name="Li W."/>
            <person name="Chen H.Y."/>
            <person name="Chen S.E."/>
            <person name="Zhou L.G."/>
            <person name="Ni X.B."/>
            <person name="Tian J.H."/>
            <person name="Sheng Y."/>
            <person name="Liu T."/>
            <person name="Pan Y.S."/>
            <person name="Xia L.Y."/>
            <person name="Li J."/>
            <person name="Zhao F."/>
            <person name="Cao W.C."/>
        </authorList>
    </citation>
    <scope>NUCLEOTIDE SEQUENCE [LARGE SCALE GENOMIC DNA]</scope>
    <source>
        <strain evidence="1">Iper-2018</strain>
    </source>
</reference>
<organism evidence="1 2">
    <name type="scientific">Ixodes persulcatus</name>
    <name type="common">Taiga tick</name>
    <dbReference type="NCBI Taxonomy" id="34615"/>
    <lineage>
        <taxon>Eukaryota</taxon>
        <taxon>Metazoa</taxon>
        <taxon>Ecdysozoa</taxon>
        <taxon>Arthropoda</taxon>
        <taxon>Chelicerata</taxon>
        <taxon>Arachnida</taxon>
        <taxon>Acari</taxon>
        <taxon>Parasitiformes</taxon>
        <taxon>Ixodida</taxon>
        <taxon>Ixodoidea</taxon>
        <taxon>Ixodidae</taxon>
        <taxon>Ixodinae</taxon>
        <taxon>Ixodes</taxon>
    </lineage>
</organism>
<comment type="caution">
    <text evidence="1">The sequence shown here is derived from an EMBL/GenBank/DDBJ whole genome shotgun (WGS) entry which is preliminary data.</text>
</comment>
<dbReference type="EMBL" id="JABSTQ010004124">
    <property type="protein sequence ID" value="KAG0442916.1"/>
    <property type="molecule type" value="Genomic_DNA"/>
</dbReference>
<name>A0AC60QWX1_IXOPE</name>
<protein>
    <submittedName>
        <fullName evidence="1">Uncharacterized protein</fullName>
    </submittedName>
</protein>
<dbReference type="Proteomes" id="UP000805193">
    <property type="component" value="Unassembled WGS sequence"/>
</dbReference>